<gene>
    <name evidence="1" type="ORF">CXB51_025077</name>
</gene>
<comment type="caution">
    <text evidence="1">The sequence shown here is derived from an EMBL/GenBank/DDBJ whole genome shotgun (WGS) entry which is preliminary data.</text>
</comment>
<protein>
    <submittedName>
        <fullName evidence="1">Uncharacterized protein</fullName>
    </submittedName>
</protein>
<sequence length="1834" mass="203808">MATNTVSLKLLVDSMSQRVLFAEAGKDFADLVFNILPFPVGTMIWLLKKHKWWTVNDTYVQPTTNKDSLLKLIASIKAAIVPPLLPTTESSKSIKIYKCQNSYHRSSCRGYVKGVITYMIMDDLVVRPMSTISCITLLNKFNIKDIGVLEEKTIDVRMRLDIIPFLSSLNFNIWVKDTKGKRVLYVKLEKSSLIFFSTYSYCLLTIKRLLANQAIVGCLANIYDNIENLGEAYILPITNKDALLKPKFCSSLATDNIMDGLTVILMSTISSIAMLNKLDHQQVNALEKRVIDVSINKSTNVYLTQKARKKGSKILSARSPKWHTIIFGGFRVLDVELLRNKGMLFAETSKDFVDFLSNIISLPVGTEISVPTENGMHIFVVVPTTSPITIDVKLLIQSKSHRFQFAGDELRHCKAYLDVVVKICEIRIYKSVTTMAANTVSLKLLVESTSQRVLFAEAGKDFVDFLFNILSLPVGTVIWLLKKQEMVGCLGNLYDSLETMSDTYIQPTANKDTLLKPIASINAENVPPLLPTTESSKSIEIYRCVNNYSRSSCGLYVSYDSKSNCPACNNVMTQPAKFVNPKKKDSSTDEGGYVKGVITYMIMDDLVVRPMSAISCITLLNRFNIKDVGVLEEKTIDVGVDEGVKLLKASLQSKTVLTDVFIEKKVGETDASNSAGVAIPTCCQQQINKDILLKPQAFNYAVYVPPLLPSMKPPTYTNFYRCTSSYPRDSCHNVANGPKSRCPCCTSVMDSNFTFANLPKKVGGGFVKETVTYMITDDLVVRPLATKSIITLLNKFNFKDVVKEKFIAVGVNEIKEYFLPSHYKEPRNCIHHMATNTVSLKLLVDSTSQRVLFAESGKDFVDFMFNILSLPVGTVIRLLTKEQMVGSLGNLYDSLENMNDTYIQPTANKDTLLKPIVPDNAANVPPLLPTVESSNSKPTGIYRCGNNTYHFSNCRLYVANDSKSICPSCKNVMNQIATVVNPKKKDSPIDEGGYVKGVITYMITDDLAVRPMSAISCITLLNKFNIKDVGVLEEKTIDIGIDKGVKLLKASLQSKTVLTDAFLEKKAGESDASNSSGVHSIFHGPLNTLRKGKFRGPLVLLGSRSRFRSSLTNSVMAFIYLILTEAAKYIKALAEKPTKMATEFVDFVFNILSMSVGTVVTVVRFLTGKGLRQCNHHELEAFDRYKRAKGSIAEAGKDFPTTNKDTLLNPKSLSLAINVPILSPNIQSSKPQIIPAPFVSSDDEMDDPKTFVNPPNMVSSSSFAANEVGCVKGIVTNTVMDDLIVTPMSTILSITMLCKFNIKQLDALEEKVVNVGTTEGVEILKASLWSETLLTDVFFAQKARKKRSSLDKAYVLPIGMMNHYKCNSPKQFYNSAAIKDNLLNSILLLIMYHSCFQSSAFATNLYRCSHHKNGMGRMYVANDPKYFCPACSQFLNQNLSLVREIMSRELLLSLSLTSSKFRMLGFLKRVIDMRVDELLIDPKSYKILFAEAGKDFVDFLFYIMSLPVGTVVRLLDKQRTVVFMNPTNKGVPDSGEEGFIKRAATFMVMNDLVVRPMYTSFIITLLHKFNIKDVNDLEEKTIGVGVNEAVELLWASMQSKTMLTDVFFGGKKKPSIPFNHYKEPRHCFNQGMDANTVSLKLLVDSTSQRVLFTESGKDFVDFMFNILSLPIGSVIKLLTKEQMVVSLGNLYDNLENMNDTYIHSPENKDTLLKPIVPNNAANVPHLLPTLEFSKPIGIYRCGNYLRSNCDLYVSNDSKSICPSCNNVMNQTATNCVKLLKASFQSKTVLSDVFLEKKMGESNAGSSSGVNSIVNCLSKGSCGNSPGCTTLLTTR</sequence>
<dbReference type="PANTHER" id="PTHR33103">
    <property type="entry name" value="OS01G0153900 PROTEIN"/>
    <property type="match status" value="1"/>
</dbReference>
<evidence type="ECO:0000313" key="1">
    <source>
        <dbReference type="EMBL" id="KAG8480435.1"/>
    </source>
</evidence>
<reference evidence="1 2" key="1">
    <citation type="journal article" date="2021" name="bioRxiv">
        <title>The Gossypium anomalum genome as a resource for cotton improvement and evolutionary analysis of hybrid incompatibility.</title>
        <authorList>
            <person name="Grover C.E."/>
            <person name="Yuan D."/>
            <person name="Arick M.A."/>
            <person name="Miller E.R."/>
            <person name="Hu G."/>
            <person name="Peterson D.G."/>
            <person name="Wendel J.F."/>
            <person name="Udall J.A."/>
        </authorList>
    </citation>
    <scope>NUCLEOTIDE SEQUENCE [LARGE SCALE GENOMIC DNA]</scope>
    <source>
        <strain evidence="1">JFW-Udall</strain>
        <tissue evidence="1">Leaf</tissue>
    </source>
</reference>
<dbReference type="OrthoDB" id="945066at2759"/>
<keyword evidence="2" id="KW-1185">Reference proteome</keyword>
<organism evidence="1 2">
    <name type="scientific">Gossypium anomalum</name>
    <dbReference type="NCBI Taxonomy" id="47600"/>
    <lineage>
        <taxon>Eukaryota</taxon>
        <taxon>Viridiplantae</taxon>
        <taxon>Streptophyta</taxon>
        <taxon>Embryophyta</taxon>
        <taxon>Tracheophyta</taxon>
        <taxon>Spermatophyta</taxon>
        <taxon>Magnoliopsida</taxon>
        <taxon>eudicotyledons</taxon>
        <taxon>Gunneridae</taxon>
        <taxon>Pentapetalae</taxon>
        <taxon>rosids</taxon>
        <taxon>malvids</taxon>
        <taxon>Malvales</taxon>
        <taxon>Malvaceae</taxon>
        <taxon>Malvoideae</taxon>
        <taxon>Gossypium</taxon>
    </lineage>
</organism>
<accession>A0A8J5YJH2</accession>
<dbReference type="Pfam" id="PF05056">
    <property type="entry name" value="DUF674"/>
    <property type="match status" value="9"/>
</dbReference>
<dbReference type="PANTHER" id="PTHR33103:SF110">
    <property type="entry name" value="DUF674 FAMILY PROTEIN"/>
    <property type="match status" value="1"/>
</dbReference>
<dbReference type="EMBL" id="JAHUZN010000010">
    <property type="protein sequence ID" value="KAG8480435.1"/>
    <property type="molecule type" value="Genomic_DNA"/>
</dbReference>
<name>A0A8J5YJH2_9ROSI</name>
<evidence type="ECO:0000313" key="2">
    <source>
        <dbReference type="Proteomes" id="UP000701853"/>
    </source>
</evidence>
<proteinExistence type="predicted"/>
<dbReference type="InterPro" id="IPR007750">
    <property type="entry name" value="DUF674"/>
</dbReference>
<dbReference type="Proteomes" id="UP000701853">
    <property type="component" value="Chromosome 10"/>
</dbReference>